<evidence type="ECO:0000313" key="2">
    <source>
        <dbReference type="Proteomes" id="UP001062846"/>
    </source>
</evidence>
<proteinExistence type="predicted"/>
<evidence type="ECO:0000313" key="1">
    <source>
        <dbReference type="EMBL" id="KAI8530605.1"/>
    </source>
</evidence>
<sequence>MASGTLLRIPIIPIIDFSHLGLRPGSPEWESIKLQVQKALEQYGCFEAIFVKVFSDLRKALFGALEELFDLPLETKVKNSSKKPFHGYVQKIPKMLLFESLGIDDANVLEKVKGFTDVLWPEGNPKFCKTIQTYSEQISELDLIIRRMVVESYGVEKYFDENMNLTNYLLRVMKIKVQTKDGEWIDVKPSANSFTVVAGDAFYAWTNGRLHSPTHRVMMRGKETRYSTGLFAIPKSGHIIKAPEELVDEEHPLLFKPYVHVEFFGFFYAEAHQYGTTAQSALKTFCGV</sequence>
<dbReference type="EMBL" id="CM046398">
    <property type="protein sequence ID" value="KAI8530605.1"/>
    <property type="molecule type" value="Genomic_DNA"/>
</dbReference>
<reference evidence="1" key="1">
    <citation type="submission" date="2022-02" db="EMBL/GenBank/DDBJ databases">
        <title>Plant Genome Project.</title>
        <authorList>
            <person name="Zhang R.-G."/>
        </authorList>
    </citation>
    <scope>NUCLEOTIDE SEQUENCE</scope>
    <source>
        <strain evidence="1">AT1</strain>
    </source>
</reference>
<dbReference type="Proteomes" id="UP001062846">
    <property type="component" value="Chromosome 11"/>
</dbReference>
<comment type="caution">
    <text evidence="1">The sequence shown here is derived from an EMBL/GenBank/DDBJ whole genome shotgun (WGS) entry which is preliminary data.</text>
</comment>
<name>A0ACC0LPG2_RHOML</name>
<organism evidence="1 2">
    <name type="scientific">Rhododendron molle</name>
    <name type="common">Chinese azalea</name>
    <name type="synonym">Azalea mollis</name>
    <dbReference type="NCBI Taxonomy" id="49168"/>
    <lineage>
        <taxon>Eukaryota</taxon>
        <taxon>Viridiplantae</taxon>
        <taxon>Streptophyta</taxon>
        <taxon>Embryophyta</taxon>
        <taxon>Tracheophyta</taxon>
        <taxon>Spermatophyta</taxon>
        <taxon>Magnoliopsida</taxon>
        <taxon>eudicotyledons</taxon>
        <taxon>Gunneridae</taxon>
        <taxon>Pentapetalae</taxon>
        <taxon>asterids</taxon>
        <taxon>Ericales</taxon>
        <taxon>Ericaceae</taxon>
        <taxon>Ericoideae</taxon>
        <taxon>Rhodoreae</taxon>
        <taxon>Rhododendron</taxon>
    </lineage>
</organism>
<gene>
    <name evidence="1" type="ORF">RHMOL_Rhmol11G0072200</name>
</gene>
<protein>
    <submittedName>
        <fullName evidence="1">Uncharacterized protein</fullName>
    </submittedName>
</protein>
<accession>A0ACC0LPG2</accession>
<keyword evidence="2" id="KW-1185">Reference proteome</keyword>